<proteinExistence type="predicted"/>
<accession>K1GPL8</accession>
<dbReference type="AlphaFoldDB" id="K1GPL8"/>
<sequence>MKKNKEKRKIYILYTEKSEKEFLQLSQMTDKYEVFYKFINSEEMVRKILEKNKGK</sequence>
<feature type="non-terminal residue" evidence="1">
    <location>
        <position position="55"/>
    </location>
</feature>
<dbReference type="EMBL" id="ACIF01000219">
    <property type="protein sequence ID" value="EKA93531.1"/>
    <property type="molecule type" value="Genomic_DNA"/>
</dbReference>
<gene>
    <name evidence="1" type="ORF">FPOG_00246</name>
</gene>
<name>K1GPL8_9FUSO</name>
<reference evidence="1 2" key="1">
    <citation type="submission" date="2012-05" db="EMBL/GenBank/DDBJ databases">
        <title>The Genome Sequence of Fusobacterium periodontium Oral Taxon 201 Strain D10.</title>
        <authorList>
            <consortium name="The Broad Institute Genome Sequencing Platform"/>
            <consortium name="The Broad Institute Genome Sequencing Center for Infectious Disease"/>
            <person name="Earl A."/>
            <person name="Ward D."/>
            <person name="Feldgarden M."/>
            <person name="Gevers D."/>
            <person name="Strauss J."/>
            <person name="Sibley C."/>
            <person name="White A."/>
            <person name="Ambrose C.E."/>
            <person name="Allen-Vercoe E."/>
            <person name="Walker B."/>
            <person name="Young S.K."/>
            <person name="Zeng Q."/>
            <person name="Gargeya S."/>
            <person name="Fitzgerald M."/>
            <person name="Haas B."/>
            <person name="Abouelleil A."/>
            <person name="Alvarado L."/>
            <person name="Arachchi H.M."/>
            <person name="Berlin A.M."/>
            <person name="Chapman S.B."/>
            <person name="Goldberg J."/>
            <person name="Griggs A."/>
            <person name="Gujja S."/>
            <person name="Hansen M."/>
            <person name="Howarth C."/>
            <person name="Imamovic A."/>
            <person name="Larimer J."/>
            <person name="McCowan C."/>
            <person name="Montmayeur A."/>
            <person name="Murphy C."/>
            <person name="Neiman D."/>
            <person name="Pearson M."/>
            <person name="Priest M."/>
            <person name="Roberts A."/>
            <person name="Saif S."/>
            <person name="Shea T."/>
            <person name="Sisk P."/>
            <person name="Sykes S."/>
            <person name="Wortman J."/>
            <person name="Nusbaum C."/>
            <person name="Birren B."/>
        </authorList>
    </citation>
    <scope>NUCLEOTIDE SEQUENCE [LARGE SCALE GENOMIC DNA]</scope>
    <source>
        <strain evidence="1 2">D10</strain>
    </source>
</reference>
<dbReference type="Proteomes" id="UP000005809">
    <property type="component" value="Unassembled WGS sequence"/>
</dbReference>
<evidence type="ECO:0000313" key="1">
    <source>
        <dbReference type="EMBL" id="EKA93531.1"/>
    </source>
</evidence>
<evidence type="ECO:0000313" key="2">
    <source>
        <dbReference type="Proteomes" id="UP000005809"/>
    </source>
</evidence>
<protein>
    <submittedName>
        <fullName evidence="1">Uncharacterized protein</fullName>
    </submittedName>
</protein>
<organism evidence="1 2">
    <name type="scientific">Fusobacterium periodonticum D10</name>
    <dbReference type="NCBI Taxonomy" id="620833"/>
    <lineage>
        <taxon>Bacteria</taxon>
        <taxon>Fusobacteriati</taxon>
        <taxon>Fusobacteriota</taxon>
        <taxon>Fusobacteriia</taxon>
        <taxon>Fusobacteriales</taxon>
        <taxon>Fusobacteriaceae</taxon>
        <taxon>Fusobacterium</taxon>
    </lineage>
</organism>
<dbReference type="HOGENOM" id="CLU_3036937_0_0_0"/>
<comment type="caution">
    <text evidence="1">The sequence shown here is derived from an EMBL/GenBank/DDBJ whole genome shotgun (WGS) entry which is preliminary data.</text>
</comment>